<sequence length="434" mass="48864">MMKTSRLTVLLHLSLLSSIGIFLFFIPIEIQGKSSILVDHISQFFIHDLRSFSLTFLLCLIIYNLIHEVIKGSYKTSLTHQVLFFIKIIGFLLSILYLTNTAPHWLMEKDMLPFLFEKLAFSVGILIPIGALALTFLIGFGLMEFVGVFLEPFMRPLFRTPGASAIDAVASFVGSYSIGLLITDRVYQKGQYSLREATIIATGFSTVSATFMIIVAKTLDLMNHWNFFFWSCLVITFIVTSITAYLPPITQLDNQSNREEDLLSQQGNYWQRAITTAKNHYQQSPRWYQMVYINLKDGLAMSATVAPAILAIGLIGLLISKHTPLFDWVGILLKPALWITGFDITQYAGELATGLAEMFLPALLVKDGAMEIRYITSIVSISSILFLSGSIPCILATKIPISFPHLIMIWFWRTFFSIILASLSFRLGVYLGWI</sequence>
<dbReference type="AlphaFoldDB" id="A0A6L9Y6G4"/>
<keyword evidence="1" id="KW-1133">Transmembrane helix</keyword>
<feature type="transmembrane region" description="Helical" evidence="1">
    <location>
        <begin position="299"/>
        <end position="319"/>
    </location>
</feature>
<feature type="transmembrane region" description="Helical" evidence="1">
    <location>
        <begin position="194"/>
        <end position="215"/>
    </location>
</feature>
<name>A0A6L9Y6G4_9BURK</name>
<protein>
    <submittedName>
        <fullName evidence="3">YjiH family protein</fullName>
    </submittedName>
</protein>
<keyword evidence="1" id="KW-0472">Membrane</keyword>
<keyword evidence="4" id="KW-1185">Reference proteome</keyword>
<evidence type="ECO:0000259" key="2">
    <source>
        <dbReference type="Pfam" id="PF07670"/>
    </source>
</evidence>
<organism evidence="3 4">
    <name type="scientific">Pelistega ratti</name>
    <dbReference type="NCBI Taxonomy" id="2652177"/>
    <lineage>
        <taxon>Bacteria</taxon>
        <taxon>Pseudomonadati</taxon>
        <taxon>Pseudomonadota</taxon>
        <taxon>Betaproteobacteria</taxon>
        <taxon>Burkholderiales</taxon>
        <taxon>Alcaligenaceae</taxon>
        <taxon>Pelistega</taxon>
    </lineage>
</organism>
<dbReference type="Pfam" id="PF07670">
    <property type="entry name" value="Gate"/>
    <property type="match status" value="1"/>
</dbReference>
<feature type="transmembrane region" description="Helical" evidence="1">
    <location>
        <begin position="78"/>
        <end position="98"/>
    </location>
</feature>
<dbReference type="InterPro" id="IPR011642">
    <property type="entry name" value="Gate_dom"/>
</dbReference>
<evidence type="ECO:0000256" key="1">
    <source>
        <dbReference type="SAM" id="Phobius"/>
    </source>
</evidence>
<dbReference type="EMBL" id="JAAGYR010000011">
    <property type="protein sequence ID" value="NEN75971.1"/>
    <property type="molecule type" value="Genomic_DNA"/>
</dbReference>
<accession>A0A6L9Y6G4</accession>
<keyword evidence="1" id="KW-0812">Transmembrane</keyword>
<feature type="transmembrane region" description="Helical" evidence="1">
    <location>
        <begin position="409"/>
        <end position="433"/>
    </location>
</feature>
<feature type="domain" description="Nucleoside transporter/FeoB GTPase Gate" evidence="2">
    <location>
        <begin position="121"/>
        <end position="219"/>
    </location>
</feature>
<comment type="caution">
    <text evidence="3">The sequence shown here is derived from an EMBL/GenBank/DDBJ whole genome shotgun (WGS) entry which is preliminary data.</text>
</comment>
<feature type="transmembrane region" description="Helical" evidence="1">
    <location>
        <begin position="374"/>
        <end position="397"/>
    </location>
</feature>
<dbReference type="RefSeq" id="WP_163764513.1">
    <property type="nucleotide sequence ID" value="NZ_JAAGYR010000011.1"/>
</dbReference>
<evidence type="ECO:0000313" key="4">
    <source>
        <dbReference type="Proteomes" id="UP000477651"/>
    </source>
</evidence>
<proteinExistence type="predicted"/>
<dbReference type="Proteomes" id="UP000477651">
    <property type="component" value="Unassembled WGS sequence"/>
</dbReference>
<feature type="transmembrane region" description="Helical" evidence="1">
    <location>
        <begin position="163"/>
        <end position="182"/>
    </location>
</feature>
<gene>
    <name evidence="3" type="ORF">F9B74_06495</name>
</gene>
<feature type="transmembrane region" description="Helical" evidence="1">
    <location>
        <begin position="6"/>
        <end position="28"/>
    </location>
</feature>
<evidence type="ECO:0000313" key="3">
    <source>
        <dbReference type="EMBL" id="NEN75971.1"/>
    </source>
</evidence>
<feature type="transmembrane region" description="Helical" evidence="1">
    <location>
        <begin position="119"/>
        <end position="143"/>
    </location>
</feature>
<reference evidence="3 4" key="1">
    <citation type="submission" date="2020-02" db="EMBL/GenBank/DDBJ databases">
        <title>Pelistega sp. NLN82 were isolated from wild rodents of the Hainan Island.</title>
        <authorList>
            <person name="Niu N."/>
            <person name="Zhou J."/>
        </authorList>
    </citation>
    <scope>NUCLEOTIDE SEQUENCE [LARGE SCALE GENOMIC DNA]</scope>
    <source>
        <strain evidence="3 4">NLN82</strain>
    </source>
</reference>
<feature type="transmembrane region" description="Helical" evidence="1">
    <location>
        <begin position="49"/>
        <end position="66"/>
    </location>
</feature>
<feature type="transmembrane region" description="Helical" evidence="1">
    <location>
        <begin position="227"/>
        <end position="246"/>
    </location>
</feature>